<evidence type="ECO:0000259" key="2">
    <source>
        <dbReference type="Pfam" id="PF02514"/>
    </source>
</evidence>
<proteinExistence type="predicted"/>
<keyword evidence="1" id="KW-1133">Transmembrane helix</keyword>
<dbReference type="GeneID" id="89227770"/>
<dbReference type="Pfam" id="PF02514">
    <property type="entry name" value="CobN-Mg_chel"/>
    <property type="match status" value="1"/>
</dbReference>
<protein>
    <recommendedName>
        <fullName evidence="2">CobN/magnesium chelatase domain-containing protein</fullName>
    </recommendedName>
</protein>
<reference evidence="3 4" key="1">
    <citation type="submission" date="2023-07" db="EMBL/GenBank/DDBJ databases">
        <title>Closed genome sequence of Methanosarcinaceae archaeon Am2.</title>
        <authorList>
            <person name="Poehlein A."/>
            <person name="Protasov E."/>
            <person name="Platt K."/>
            <person name="Reeh H."/>
            <person name="Daniel R."/>
            <person name="Brune A."/>
        </authorList>
    </citation>
    <scope>NUCLEOTIDE SEQUENCE [LARGE SCALE GENOMIC DNA]</scope>
    <source>
        <strain evidence="3 4">Am2</strain>
    </source>
</reference>
<dbReference type="PANTHER" id="PTHR44119">
    <property type="entry name" value="MAGNESIUM-CHELATASE SUBUNIT CHLH, CHLOROPLASTIC"/>
    <property type="match status" value="1"/>
</dbReference>
<dbReference type="CDD" id="cd10150">
    <property type="entry name" value="CobN_like"/>
    <property type="match status" value="1"/>
</dbReference>
<evidence type="ECO:0000313" key="4">
    <source>
        <dbReference type="Proteomes" id="UP001304970"/>
    </source>
</evidence>
<evidence type="ECO:0000313" key="3">
    <source>
        <dbReference type="EMBL" id="WNY26596.1"/>
    </source>
</evidence>
<keyword evidence="1" id="KW-0812">Transmembrane</keyword>
<accession>A0AA96VE32</accession>
<dbReference type="PANTHER" id="PTHR44119:SF4">
    <property type="entry name" value="AEROBIC COBALTOCHELATASE SUBUNIT COBN"/>
    <property type="match status" value="1"/>
</dbReference>
<organism evidence="3 4">
    <name type="scientific">Methanolapillus ohkumae</name>
    <dbReference type="NCBI Taxonomy" id="3028298"/>
    <lineage>
        <taxon>Archaea</taxon>
        <taxon>Methanobacteriati</taxon>
        <taxon>Methanobacteriota</taxon>
        <taxon>Stenosarchaea group</taxon>
        <taxon>Methanomicrobia</taxon>
        <taxon>Methanosarcinales</taxon>
        <taxon>Methanosarcinaceae</taxon>
        <taxon>Methanolapillus</taxon>
    </lineage>
</organism>
<evidence type="ECO:0000256" key="1">
    <source>
        <dbReference type="SAM" id="Phobius"/>
    </source>
</evidence>
<keyword evidence="4" id="KW-1185">Reference proteome</keyword>
<name>A0AA96VE32_9EURY</name>
<dbReference type="EMBL" id="CP131061">
    <property type="protein sequence ID" value="WNY26596.1"/>
    <property type="molecule type" value="Genomic_DNA"/>
</dbReference>
<dbReference type="InterPro" id="IPR003672">
    <property type="entry name" value="CobN/Mg_chltase"/>
</dbReference>
<dbReference type="RefSeq" id="WP_338098119.1">
    <property type="nucleotide sequence ID" value="NZ_CP131061.1"/>
</dbReference>
<dbReference type="Proteomes" id="UP001304970">
    <property type="component" value="Chromosome"/>
</dbReference>
<keyword evidence="1" id="KW-0472">Membrane</keyword>
<feature type="domain" description="CobN/magnesium chelatase" evidence="2">
    <location>
        <begin position="591"/>
        <end position="1732"/>
    </location>
</feature>
<gene>
    <name evidence="3" type="ORF">MsAm2_03680</name>
</gene>
<feature type="transmembrane region" description="Helical" evidence="1">
    <location>
        <begin position="1877"/>
        <end position="1895"/>
    </location>
</feature>
<sequence>MKKLNTLFVLLLLLMSMIPMTGFAGAEDNGVASAYAVIAMAKSTTKNDPNFQFNNIPAGTYSIVAHNLMSVNPYMAIAEVTVTNDNVSVGELVMLKANDGTNIENKFVYDNVYSLIRATDADSLPATSGSYNISGIISRTSSGSRNDNATLYLIQGPIITNVVYDLVQSKLIIKAYGAESVEVSYVDVAGKTKTKTPIKSTGIYTLDLTSDDIVSGQSDVVVTAKFGSDAVSQKIIFENGGYQVVAMAKSTTKNDPNYIFGNIPAGKYVIVATNFMGVNPYTVIEEVIVTDSDVAVNEIVMKKANDPIDLNLAENKLVYDTIYVPFLKSLQSEDIPVLSGSYKISGIVSRSNPGSKNDNATLYLLKGPVITSASYDTSKSQVKVKAYGSDFVSVSFMDANNAKTTIENFNPSNNEYTINIPASDLKIGRTDITITAKTEMNTDTKKVVAIQGDPALLGAPRKVVIITGHSYAGIINDLKSKYDANGSNVELILIETKKVNAETAVGYRKQIKDADVITIHMITTSTTWSLLNDSIKTTCTNGAFLYDDNRTARSPTTDYKIKSVYGVSDTPANLAAYDTKIGTYWSNAPFEPSNLESMVNMVLQDFYGRYDLDSKEPVTLPDKMIYHPHMDNLFISNYDDYITWYQSKEKKWDGEDMAYKYDSNKPTVGIVFYKAYYPDKIEPINKMIEEFEKADVNVIATFSENGLMLDGNEMGGKYFRKGELDAIMMFRYMGSAYFNATELNVPVFNVMAVDMTKEEWEKSSNPLGTTVSNRLVNQELNGFIDPIVVMWTDETNSTKPLNDQIIWLKDRVLGQITLQEKANADKNVAVIYYNHGGGKGNIGASYLNVPESIISLLNGMESAGYNINSSKAPDAETLVTSMTTQGINIGNWAPGELKKMIGDFDVSGGEDIYDTGKAVLISKELYLEWFHDVFLGDWFEASIAPLSDDEKTQRIAAQEALYQSKLKEVEKLWGTAPGNIMVYEGYLVIPYINVSDESGTGDGRVILTPQPSRAAETSIEALYHNTTIPPTHQYIAFYLWLQHEHNLQTNPQELGFDADALIHLGRHGTQEWLPGKETGLSRYDWPALMVGGIPVIYPYIVDGIGEGLNAKRRGDAVIVDHMTPAVVYAGIDSSTDYGKLNENIFQYQSSEGTIKAGYKQSVIDGLVKLGLDKQFGTTKSKMEKMSDAEFNHVLDQAEEVLEEIRMTYIPYGLHVLGKPLEGEALNGMVYSMLGSAYINRVKEAKGTENTAYSMIQAVVSGVGPSETVSSSLPQATSDQKTELVKDLTNASIYAGNLKISNEIPQILRALNGEFIQPKAGGDPVAKPQVLPTGGNFQSIDPKTIPSPQAWDIAVKLTDQFLADYYEKNNNKWPNTMAFILWAGETSRQSGVLEAQIMYLMGIQPTWSGVNIEPLDENSNKNVIPASELKVTLNNGTMVTRPRIDVVVEISGVYRDTFPDKILMLDKAVRIAYNQTDGVNYVRENTDKIYNNGKNGFSKDEAMSRIFGPAADSYGAGMADLVGSTNAWDSADQLAKHYISRMGFIYNSVGSWGSINNEKLYEKRLSTVDVTIHSRSSSIYGVTDIDDFYQYLGGLNAAVRYSRPDGKEPASYVMDLRKPGNEKMTDLETYISNELAARALNPKWQEGMRENGYAGSREMAKMIENLWGWKALQPDLISDQMWNQVYEALLTGENKEWLKTDPANAYSYQSMIARMIDAATKDNGKYWNADQKVLNDLVNQYVDSVIDHGVACCHHTCGNPFFDSFIQGQMSVAGVSEEKQKQFLDTLMTATEREIKPLESGKKDSGGAGGYGMAIVSGGESAEQKPVENPADSGAGYGTDLGAKSGTVDGYEMIPTTINSATAALRDFLGNPTFSTSSFVAIAIVILLVGAVFFGFRRKGA</sequence>